<dbReference type="EMBL" id="JAINZZ010000001">
    <property type="protein sequence ID" value="MBY8876122.1"/>
    <property type="molecule type" value="Genomic_DNA"/>
</dbReference>
<keyword evidence="2" id="KW-1133">Transmembrane helix</keyword>
<dbReference type="PANTHER" id="PTHR38454:SF1">
    <property type="entry name" value="INTEGRAL MEMBRANE PROTEIN"/>
    <property type="match status" value="1"/>
</dbReference>
<feature type="transmembrane region" description="Helical" evidence="2">
    <location>
        <begin position="108"/>
        <end position="131"/>
    </location>
</feature>
<feature type="region of interest" description="Disordered" evidence="1">
    <location>
        <begin position="857"/>
        <end position="900"/>
    </location>
</feature>
<feature type="transmembrane region" description="Helical" evidence="2">
    <location>
        <begin position="192"/>
        <end position="211"/>
    </location>
</feature>
<keyword evidence="2" id="KW-0812">Transmembrane</keyword>
<evidence type="ECO:0000313" key="4">
    <source>
        <dbReference type="Proteomes" id="UP000778578"/>
    </source>
</evidence>
<proteinExistence type="predicted"/>
<name>A0ABS7Q223_9ACTN</name>
<feature type="compositionally biased region" description="Basic and acidic residues" evidence="1">
    <location>
        <begin position="511"/>
        <end position="528"/>
    </location>
</feature>
<feature type="transmembrane region" description="Helical" evidence="2">
    <location>
        <begin position="380"/>
        <end position="400"/>
    </location>
</feature>
<reference evidence="3 4" key="1">
    <citation type="submission" date="2021-08" db="EMBL/GenBank/DDBJ databases">
        <title>WGS of actinomycetes from Thailand.</title>
        <authorList>
            <person name="Thawai C."/>
        </authorList>
    </citation>
    <scope>NUCLEOTIDE SEQUENCE [LARGE SCALE GENOMIC DNA]</scope>
    <source>
        <strain evidence="3 4">PLK6-54</strain>
    </source>
</reference>
<dbReference type="Pfam" id="PF09586">
    <property type="entry name" value="YfhO"/>
    <property type="match status" value="2"/>
</dbReference>
<feature type="transmembrane region" description="Helical" evidence="2">
    <location>
        <begin position="231"/>
        <end position="251"/>
    </location>
</feature>
<feature type="transmembrane region" description="Helical" evidence="2">
    <location>
        <begin position="434"/>
        <end position="452"/>
    </location>
</feature>
<gene>
    <name evidence="3" type="ORF">K7862_00500</name>
</gene>
<feature type="transmembrane region" description="Helical" evidence="2">
    <location>
        <begin position="263"/>
        <end position="285"/>
    </location>
</feature>
<accession>A0ABS7Q223</accession>
<evidence type="ECO:0000313" key="3">
    <source>
        <dbReference type="EMBL" id="MBY8876122.1"/>
    </source>
</evidence>
<feature type="transmembrane region" description="Helical" evidence="2">
    <location>
        <begin position="831"/>
        <end position="852"/>
    </location>
</feature>
<evidence type="ECO:0000256" key="1">
    <source>
        <dbReference type="SAM" id="MobiDB-lite"/>
    </source>
</evidence>
<feature type="transmembrane region" description="Helical" evidence="2">
    <location>
        <begin position="39"/>
        <end position="61"/>
    </location>
</feature>
<feature type="transmembrane region" description="Helical" evidence="2">
    <location>
        <begin position="138"/>
        <end position="162"/>
    </location>
</feature>
<dbReference type="InterPro" id="IPR018580">
    <property type="entry name" value="Uncharacterised_YfhO"/>
</dbReference>
<feature type="transmembrane region" description="Helical" evidence="2">
    <location>
        <begin position="461"/>
        <end position="480"/>
    </location>
</feature>
<keyword evidence="4" id="KW-1185">Reference proteome</keyword>
<feature type="transmembrane region" description="Helical" evidence="2">
    <location>
        <begin position="409"/>
        <end position="428"/>
    </location>
</feature>
<dbReference type="PANTHER" id="PTHR38454">
    <property type="entry name" value="INTEGRAL MEMBRANE PROTEIN-RELATED"/>
    <property type="match status" value="1"/>
</dbReference>
<organism evidence="3 4">
    <name type="scientific">Actinacidiphila acidipaludis</name>
    <dbReference type="NCBI Taxonomy" id="2873382"/>
    <lineage>
        <taxon>Bacteria</taxon>
        <taxon>Bacillati</taxon>
        <taxon>Actinomycetota</taxon>
        <taxon>Actinomycetes</taxon>
        <taxon>Kitasatosporales</taxon>
        <taxon>Streptomycetaceae</taxon>
        <taxon>Actinacidiphila</taxon>
    </lineage>
</organism>
<evidence type="ECO:0000256" key="2">
    <source>
        <dbReference type="SAM" id="Phobius"/>
    </source>
</evidence>
<protein>
    <submittedName>
        <fullName evidence="3">YfhO family protein</fullName>
    </submittedName>
</protein>
<feature type="compositionally biased region" description="Basic residues" evidence="1">
    <location>
        <begin position="882"/>
        <end position="900"/>
    </location>
</feature>
<sequence>MRTNPFEGAGKPVLTSGRTAESAAVSPARASVERARARVQALAALVAALSAMGAYCLAMAVHGTYPFGPRSRAVNDLGNQFVPLHAHLWDLLRGRSTGDLLFNWNSGYGVPFLADFFTYLTNPFSWLVVLVPRDAIQVPVFLVTLLSLGLGTALMTVFLGRLQRGSPWLRAALAVGYGLSSWMISDGFSDPMWMWVLVSLPLLGIVGDWALHGRRWVPGTLLVAVCWLGNFYTAAMATLGMGLVLLVRLALDERPLRERGRAVLRAASMTAVGVALAAPVLTVTYRASKAAQPGPVATYAGPPSLRSYLAHLLPGGPYPSGPRVSVGVLALLLVLTFPFIRRVPVRERVLWPLLLFLVALSYVWEPTILLWHGLAMPNGSPYRAAVTMTAMLTSVAWLALARRPRPKELLGGAGLLALLFVAVIGNRYLTAGDWAVVLAGAVLAVGLLLLLGRGPGRRGRAVITAVLACSVVLACAYNVYAVTVRRDRIAQWQPKRTFDAQSLSAAAAVQERDDWPASRTDTGPHEFADNDPLLLGGEGGSYYSSYVPERSAAALQGLGAAWYIQGRHLLGFNDPVSRAIMGVSSYLVSVPHTPGPVRRTAPAPPVVTLRPGAAFDGTARDASVFARQERVLGSKVYTVPALTPTSGPAPTAGPGDTWHLPGTPQGAPGTTFTARCAPGSLAYVYTPWFTGDLRANGAAYRADGVYRMTDNGLLPVGSVPADGVVSLRLSSPRAQNIPRLPLGCLDASALTSAITDLRASAPATIATSGHTISATFRSAGNGTAVIAVPAVEGWTCAVDGAGAKAPGTLGGLMAVRLAGSSHVACSFRPPGLGLGLLMAGLALALLPAVAIAGRIRSRSSRPVTENADAETVARRPLLQRGSGRRPFRLRHPRGPGRAAHRVRDLLRGRRQR</sequence>
<feature type="transmembrane region" description="Helical" evidence="2">
    <location>
        <begin position="353"/>
        <end position="374"/>
    </location>
</feature>
<keyword evidence="2" id="KW-0472">Membrane</keyword>
<comment type="caution">
    <text evidence="3">The sequence shown here is derived from an EMBL/GenBank/DDBJ whole genome shotgun (WGS) entry which is preliminary data.</text>
</comment>
<dbReference type="Proteomes" id="UP000778578">
    <property type="component" value="Unassembled WGS sequence"/>
</dbReference>
<feature type="region of interest" description="Disordered" evidence="1">
    <location>
        <begin position="511"/>
        <end position="530"/>
    </location>
</feature>